<evidence type="ECO:0000313" key="2">
    <source>
        <dbReference type="EnsemblMetazoa" id="G4358.2:cds"/>
    </source>
</evidence>
<dbReference type="PANTHER" id="PTHR34833">
    <property type="entry name" value="GENE, 17359-RELATED"/>
    <property type="match status" value="1"/>
</dbReference>
<reference evidence="2" key="1">
    <citation type="submission" date="2022-08" db="UniProtKB">
        <authorList>
            <consortium name="EnsemblMetazoa"/>
        </authorList>
    </citation>
    <scope>IDENTIFICATION</scope>
    <source>
        <strain evidence="2">05x7-T-G4-1.051#20</strain>
    </source>
</reference>
<keyword evidence="3" id="KW-1185">Reference proteome</keyword>
<accession>A0A8W8N5H5</accession>
<dbReference type="InterPro" id="IPR027814">
    <property type="entry name" value="DUF4562"/>
</dbReference>
<dbReference type="EnsemblMetazoa" id="G4358.2">
    <property type="protein sequence ID" value="G4358.2:cds"/>
    <property type="gene ID" value="G4358"/>
</dbReference>
<organism evidence="2 3">
    <name type="scientific">Magallana gigas</name>
    <name type="common">Pacific oyster</name>
    <name type="synonym">Crassostrea gigas</name>
    <dbReference type="NCBI Taxonomy" id="29159"/>
    <lineage>
        <taxon>Eukaryota</taxon>
        <taxon>Metazoa</taxon>
        <taxon>Spiralia</taxon>
        <taxon>Lophotrochozoa</taxon>
        <taxon>Mollusca</taxon>
        <taxon>Bivalvia</taxon>
        <taxon>Autobranchia</taxon>
        <taxon>Pteriomorphia</taxon>
        <taxon>Ostreida</taxon>
        <taxon>Ostreoidea</taxon>
        <taxon>Ostreidae</taxon>
        <taxon>Magallana</taxon>
    </lineage>
</organism>
<evidence type="ECO:0000313" key="3">
    <source>
        <dbReference type="Proteomes" id="UP000005408"/>
    </source>
</evidence>
<proteinExistence type="predicted"/>
<dbReference type="Pfam" id="PF15123">
    <property type="entry name" value="DUF4562"/>
    <property type="match status" value="1"/>
</dbReference>
<name>A0A8W8N5H5_MAGGI</name>
<evidence type="ECO:0000256" key="1">
    <source>
        <dbReference type="SAM" id="MobiDB-lite"/>
    </source>
</evidence>
<feature type="region of interest" description="Disordered" evidence="1">
    <location>
        <begin position="82"/>
        <end position="113"/>
    </location>
</feature>
<protein>
    <submittedName>
        <fullName evidence="2">Uncharacterized protein</fullName>
    </submittedName>
</protein>
<dbReference type="AlphaFoldDB" id="A0A8W8N5H5"/>
<sequence>MLSSQAVGVLKCNDILIVKETLTAIWPIAPSLLIALVHTCPQAVSQGPPSHQQWSAYRGPVLFTGPDGLTDQRVKTRTDFQMVGNGDRSPEVTSQMGYLSRPPPGTKFPKAKNGQIGEIGWPVETFKIVKGI</sequence>
<dbReference type="PANTHER" id="PTHR34833:SF1">
    <property type="entry name" value="GENE, 17359-RELATED"/>
    <property type="match status" value="1"/>
</dbReference>
<dbReference type="Proteomes" id="UP000005408">
    <property type="component" value="Unassembled WGS sequence"/>
</dbReference>